<organism evidence="3 4">
    <name type="scientific">Cryobacterium tepidiphilum</name>
    <dbReference type="NCBI Taxonomy" id="2486026"/>
    <lineage>
        <taxon>Bacteria</taxon>
        <taxon>Bacillati</taxon>
        <taxon>Actinomycetota</taxon>
        <taxon>Actinomycetes</taxon>
        <taxon>Micrococcales</taxon>
        <taxon>Microbacteriaceae</taxon>
        <taxon>Cryobacterium</taxon>
    </lineage>
</organism>
<name>A0A3M8LFG9_9MICO</name>
<protein>
    <submittedName>
        <fullName evidence="3">NERD domain-containing protein</fullName>
    </submittedName>
</protein>
<feature type="transmembrane region" description="Helical" evidence="1">
    <location>
        <begin position="239"/>
        <end position="268"/>
    </location>
</feature>
<sequence length="274" mass="30258">MPVHKATMGDRAPGQAVIEELLRQQLGRKPRSTLARFFGASPLAAGSVSWYEGARGELIVGQILATLPDGWKAFHSLPIGTKGSDIDHMVVGPGGVFSINTKHHNKKAVWVAGSTLMVSGQKQGHIRNAEFEAKRVTKLLRQRMPQIPAVQPVLVLVNPKSLTIKTKPERVTVIRATRLRRWLTERTSVFSETKLREITTVMDDPATWPSTALPSFSDSSERFAELHHEVQRAQFRRRVWSFTCGLLLIAGAVLAGPPLLTALLGAYFRAVRFG</sequence>
<proteinExistence type="predicted"/>
<dbReference type="PROSITE" id="PS50965">
    <property type="entry name" value="NERD"/>
    <property type="match status" value="1"/>
</dbReference>
<keyword evidence="1" id="KW-0812">Transmembrane</keyword>
<evidence type="ECO:0000259" key="2">
    <source>
        <dbReference type="PROSITE" id="PS50965"/>
    </source>
</evidence>
<dbReference type="EMBL" id="RDSR01000005">
    <property type="protein sequence ID" value="RNE64211.1"/>
    <property type="molecule type" value="Genomic_DNA"/>
</dbReference>
<comment type="caution">
    <text evidence="3">The sequence shown here is derived from an EMBL/GenBank/DDBJ whole genome shotgun (WGS) entry which is preliminary data.</text>
</comment>
<reference evidence="3 4" key="1">
    <citation type="submission" date="2018-11" db="EMBL/GenBank/DDBJ databases">
        <title>Cryobacterium sp. nov., isolated from rhizosphere soil of lettuce.</title>
        <authorList>
            <person name="Wang Y."/>
        </authorList>
    </citation>
    <scope>NUCLEOTIDE SEQUENCE [LARGE SCALE GENOMIC DNA]</scope>
    <source>
        <strain evidence="3 4">NEAU-85</strain>
    </source>
</reference>
<dbReference type="InterPro" id="IPR011528">
    <property type="entry name" value="NERD"/>
</dbReference>
<keyword evidence="1" id="KW-0472">Membrane</keyword>
<evidence type="ECO:0000313" key="4">
    <source>
        <dbReference type="Proteomes" id="UP000279859"/>
    </source>
</evidence>
<feature type="domain" description="NERD" evidence="2">
    <location>
        <begin position="52"/>
        <end position="163"/>
    </location>
</feature>
<gene>
    <name evidence="3" type="ORF">EEJ31_04945</name>
</gene>
<evidence type="ECO:0000313" key="3">
    <source>
        <dbReference type="EMBL" id="RNE64211.1"/>
    </source>
</evidence>
<dbReference type="AlphaFoldDB" id="A0A3M8LFG9"/>
<keyword evidence="4" id="KW-1185">Reference proteome</keyword>
<evidence type="ECO:0000256" key="1">
    <source>
        <dbReference type="SAM" id="Phobius"/>
    </source>
</evidence>
<dbReference type="Pfam" id="PF08378">
    <property type="entry name" value="NERD"/>
    <property type="match status" value="1"/>
</dbReference>
<dbReference type="Proteomes" id="UP000279859">
    <property type="component" value="Unassembled WGS sequence"/>
</dbReference>
<accession>A0A3M8LFG9</accession>
<keyword evidence="1" id="KW-1133">Transmembrane helix</keyword>